<comment type="caution">
    <text evidence="10">The sequence shown here is derived from an EMBL/GenBank/DDBJ whole genome shotgun (WGS) entry which is preliminary data.</text>
</comment>
<feature type="transmembrane region" description="Helical" evidence="9">
    <location>
        <begin position="136"/>
        <end position="153"/>
    </location>
</feature>
<keyword evidence="2" id="KW-1003">Cell membrane</keyword>
<evidence type="ECO:0000256" key="4">
    <source>
        <dbReference type="ARBA" id="ARBA00022692"/>
    </source>
</evidence>
<dbReference type="RefSeq" id="WP_094449708.1">
    <property type="nucleotide sequence ID" value="NZ_NMVI01000007.1"/>
</dbReference>
<evidence type="ECO:0000256" key="1">
    <source>
        <dbReference type="ARBA" id="ARBA00004651"/>
    </source>
</evidence>
<dbReference type="GO" id="GO:0016758">
    <property type="term" value="F:hexosyltransferase activity"/>
    <property type="evidence" value="ECO:0007669"/>
    <property type="project" value="InterPro"/>
</dbReference>
<dbReference type="GO" id="GO:0005886">
    <property type="term" value="C:plasma membrane"/>
    <property type="evidence" value="ECO:0007669"/>
    <property type="project" value="UniProtKB-SubCell"/>
</dbReference>
<feature type="transmembrane region" description="Helical" evidence="9">
    <location>
        <begin position="330"/>
        <end position="354"/>
    </location>
</feature>
<feature type="transmembrane region" description="Helical" evidence="9">
    <location>
        <begin position="194"/>
        <end position="212"/>
    </location>
</feature>
<keyword evidence="6 9" id="KW-0472">Membrane</keyword>
<comment type="similarity">
    <text evidence="7">Belongs to the glycosyltransferase 87 family.</text>
</comment>
<reference evidence="10 11" key="1">
    <citation type="submission" date="2017-07" db="EMBL/GenBank/DDBJ databases">
        <title>Draft whole genome sequences of clinical Proprionibacteriaceae strains.</title>
        <authorList>
            <person name="Bernier A.-M."/>
            <person name="Bernard K."/>
            <person name="Domingo M.-C."/>
        </authorList>
    </citation>
    <scope>NUCLEOTIDE SEQUENCE [LARGE SCALE GENOMIC DNA]</scope>
    <source>
        <strain evidence="10 11">NML 160184</strain>
    </source>
</reference>
<name>A0A255EEQ7_9ACTN</name>
<keyword evidence="3" id="KW-0808">Transferase</keyword>
<dbReference type="AlphaFoldDB" id="A0A255EEQ7"/>
<organism evidence="10 11">
    <name type="scientific">Parenemella sanctibonifatiensis</name>
    <dbReference type="NCBI Taxonomy" id="2016505"/>
    <lineage>
        <taxon>Bacteria</taxon>
        <taxon>Bacillati</taxon>
        <taxon>Actinomycetota</taxon>
        <taxon>Actinomycetes</taxon>
        <taxon>Propionibacteriales</taxon>
        <taxon>Propionibacteriaceae</taxon>
        <taxon>Parenemella</taxon>
    </lineage>
</organism>
<evidence type="ECO:0008006" key="12">
    <source>
        <dbReference type="Google" id="ProtNLM"/>
    </source>
</evidence>
<evidence type="ECO:0000256" key="6">
    <source>
        <dbReference type="ARBA" id="ARBA00023136"/>
    </source>
</evidence>
<keyword evidence="5 9" id="KW-1133">Transmembrane helix</keyword>
<evidence type="ECO:0000256" key="3">
    <source>
        <dbReference type="ARBA" id="ARBA00022679"/>
    </source>
</evidence>
<feature type="region of interest" description="Disordered" evidence="8">
    <location>
        <begin position="407"/>
        <end position="447"/>
    </location>
</feature>
<dbReference type="Proteomes" id="UP000216533">
    <property type="component" value="Unassembled WGS sequence"/>
</dbReference>
<evidence type="ECO:0000256" key="5">
    <source>
        <dbReference type="ARBA" id="ARBA00022989"/>
    </source>
</evidence>
<dbReference type="Pfam" id="PF09594">
    <property type="entry name" value="GT87"/>
    <property type="match status" value="1"/>
</dbReference>
<sequence length="447" mass="47833">MRIRSVLATHVPGIIAAALVLPWVIAGGSAWPWAPNTIDLDVYQLTARDLLAGRSIYDTRTPGWDLPFIYPPIAALLAVPMAFGERLFWQIVWGVLQVVCLVVVARRLGLPANWRTGALVAAMVVGLEPIRTTLGYGQVNIILMTLVVADLLPPSDQGRRRLPRGLLVGLAAAIKLTPLFFIGALLMAGRWRTVRNALLSFGGLNLFGLVLLPRDTVRFFTGVTGETTPDSLYVGNQSLVGAGLRLLELRPLGMGVGLAVSVLVAVAGLLVFVGLWRGSGPIRQDRALAVALAGLTTCLVSPVSWTHHYVWAMPLAIVAFGPRLESVPKLWLIGCRALVLLIAAGLPLALLPYAQGAELTYNWWQDTLGAAQPLLGAALLLGVAVPWTGPVLTDSWRSLQRLRHSRATAAPGRGPQSPASRGSSTAGQELTRRPAGRKLRPCSSSFS</sequence>
<feature type="transmembrane region" description="Helical" evidence="9">
    <location>
        <begin position="7"/>
        <end position="26"/>
    </location>
</feature>
<evidence type="ECO:0000256" key="2">
    <source>
        <dbReference type="ARBA" id="ARBA00022475"/>
    </source>
</evidence>
<keyword evidence="4 9" id="KW-0812">Transmembrane</keyword>
<accession>A0A255EEQ7</accession>
<feature type="transmembrane region" description="Helical" evidence="9">
    <location>
        <begin position="87"/>
        <end position="105"/>
    </location>
</feature>
<evidence type="ECO:0000256" key="8">
    <source>
        <dbReference type="SAM" id="MobiDB-lite"/>
    </source>
</evidence>
<feature type="transmembrane region" description="Helical" evidence="9">
    <location>
        <begin position="288"/>
        <end position="310"/>
    </location>
</feature>
<dbReference type="InterPro" id="IPR018584">
    <property type="entry name" value="GT87"/>
</dbReference>
<evidence type="ECO:0000256" key="9">
    <source>
        <dbReference type="SAM" id="Phobius"/>
    </source>
</evidence>
<evidence type="ECO:0000256" key="7">
    <source>
        <dbReference type="ARBA" id="ARBA00024033"/>
    </source>
</evidence>
<evidence type="ECO:0000313" key="10">
    <source>
        <dbReference type="EMBL" id="OYN90027.1"/>
    </source>
</evidence>
<feature type="transmembrane region" description="Helical" evidence="9">
    <location>
        <begin position="252"/>
        <end position="276"/>
    </location>
</feature>
<comment type="subcellular location">
    <subcellularLocation>
        <location evidence="1">Cell membrane</location>
        <topology evidence="1">Multi-pass membrane protein</topology>
    </subcellularLocation>
</comment>
<gene>
    <name evidence="10" type="ORF">CGZ92_02010</name>
</gene>
<evidence type="ECO:0000313" key="11">
    <source>
        <dbReference type="Proteomes" id="UP000216533"/>
    </source>
</evidence>
<dbReference type="EMBL" id="NMVI01000007">
    <property type="protein sequence ID" value="OYN90027.1"/>
    <property type="molecule type" value="Genomic_DNA"/>
</dbReference>
<proteinExistence type="inferred from homology"/>
<feature type="compositionally biased region" description="Polar residues" evidence="8">
    <location>
        <begin position="417"/>
        <end position="428"/>
    </location>
</feature>
<feature type="transmembrane region" description="Helical" evidence="9">
    <location>
        <begin position="165"/>
        <end position="188"/>
    </location>
</feature>
<protein>
    <recommendedName>
        <fullName evidence="12">DUF2029 domain-containing protein</fullName>
    </recommendedName>
</protein>